<dbReference type="AlphaFoldDB" id="A0A5M6CEI5"/>
<name>A0A5M6CEI5_9BACT</name>
<keyword evidence="2" id="KW-1185">Reference proteome</keyword>
<organism evidence="1 2">
    <name type="scientific">Taibaiella lutea</name>
    <dbReference type="NCBI Taxonomy" id="2608001"/>
    <lineage>
        <taxon>Bacteria</taxon>
        <taxon>Pseudomonadati</taxon>
        <taxon>Bacteroidota</taxon>
        <taxon>Chitinophagia</taxon>
        <taxon>Chitinophagales</taxon>
        <taxon>Chitinophagaceae</taxon>
        <taxon>Taibaiella</taxon>
    </lineage>
</organism>
<dbReference type="EMBL" id="VWSH01000003">
    <property type="protein sequence ID" value="KAA5533521.1"/>
    <property type="molecule type" value="Genomic_DNA"/>
</dbReference>
<gene>
    <name evidence="1" type="ORF">F0919_13350</name>
</gene>
<reference evidence="1 2" key="1">
    <citation type="submission" date="2019-09" db="EMBL/GenBank/DDBJ databases">
        <title>Genome sequence and assembly of Taibaiella sp.</title>
        <authorList>
            <person name="Chhetri G."/>
        </authorList>
    </citation>
    <scope>NUCLEOTIDE SEQUENCE [LARGE SCALE GENOMIC DNA]</scope>
    <source>
        <strain evidence="1 2">KVB11</strain>
    </source>
</reference>
<evidence type="ECO:0000313" key="1">
    <source>
        <dbReference type="EMBL" id="KAA5533521.1"/>
    </source>
</evidence>
<accession>A0A5M6CEI5</accession>
<evidence type="ECO:0000313" key="2">
    <source>
        <dbReference type="Proteomes" id="UP000323632"/>
    </source>
</evidence>
<dbReference type="Proteomes" id="UP000323632">
    <property type="component" value="Unassembled WGS sequence"/>
</dbReference>
<proteinExistence type="predicted"/>
<sequence length="246" mass="30332">MDNDLWSFDTGYFKLKTARQKKRLQKEDSEKQLRALHKLENKLWREKQNLPFVPLEIPYQKGWVRTFRLRDDVARSNQAEFYQTLLKKINTKDFCNDKSFLRKKRGKRKKGYEPKEQWLRTFTEEEWSNPKLKITEQEKQHFFLKEYPMSHSKCIKKRYTFIEPWRYVFQIKPHMITHAKLVDEVLEQQMQQLENRIERHHLYPKIRKLMHGNVYSYHDGEKHQYYNPIKNKQLPDIIWEAMKGIL</sequence>
<dbReference type="RefSeq" id="WP_150033268.1">
    <property type="nucleotide sequence ID" value="NZ_VWSH01000003.1"/>
</dbReference>
<comment type="caution">
    <text evidence="1">The sequence shown here is derived from an EMBL/GenBank/DDBJ whole genome shotgun (WGS) entry which is preliminary data.</text>
</comment>
<protein>
    <submittedName>
        <fullName evidence="1">Uncharacterized protein</fullName>
    </submittedName>
</protein>